<evidence type="ECO:0000313" key="4">
    <source>
        <dbReference type="Proteomes" id="UP000186132"/>
    </source>
</evidence>
<dbReference type="Pfam" id="PF00296">
    <property type="entry name" value="Bac_luciferase"/>
    <property type="match status" value="1"/>
</dbReference>
<dbReference type="GO" id="GO:0016705">
    <property type="term" value="F:oxidoreductase activity, acting on paired donors, with incorporation or reduction of molecular oxygen"/>
    <property type="evidence" value="ECO:0007669"/>
    <property type="project" value="InterPro"/>
</dbReference>
<dbReference type="Proteomes" id="UP000186132">
    <property type="component" value="Unassembled WGS sequence"/>
</dbReference>
<dbReference type="InterPro" id="IPR050564">
    <property type="entry name" value="F420-G6PD/mer"/>
</dbReference>
<reference evidence="3 4" key="1">
    <citation type="submission" date="2016-11" db="EMBL/GenBank/DDBJ databases">
        <authorList>
            <person name="Jaros S."/>
            <person name="Januszkiewicz K."/>
            <person name="Wedrychowicz H."/>
        </authorList>
    </citation>
    <scope>NUCLEOTIDE SEQUENCE [LARGE SCALE GENOMIC DNA]</scope>
    <source>
        <strain evidence="3 4">DSM 45627</strain>
    </source>
</reference>
<dbReference type="InterPro" id="IPR036661">
    <property type="entry name" value="Luciferase-like_sf"/>
</dbReference>
<name>A0A1M5GA70_9ACTN</name>
<dbReference type="InterPro" id="IPR011251">
    <property type="entry name" value="Luciferase-like_dom"/>
</dbReference>
<dbReference type="GO" id="GO:0004497">
    <property type="term" value="F:monooxygenase activity"/>
    <property type="evidence" value="ECO:0007669"/>
    <property type="project" value="UniProtKB-KW"/>
</dbReference>
<dbReference type="PANTHER" id="PTHR43244:SF1">
    <property type="entry name" value="5,10-METHYLENETETRAHYDROMETHANOPTERIN REDUCTASE"/>
    <property type="match status" value="1"/>
</dbReference>
<dbReference type="AlphaFoldDB" id="A0A1M5GA70"/>
<dbReference type="STRING" id="1206085.SAMN05443575_1109"/>
<dbReference type="EMBL" id="FQVU01000002">
    <property type="protein sequence ID" value="SHG00633.1"/>
    <property type="molecule type" value="Genomic_DNA"/>
</dbReference>
<keyword evidence="4" id="KW-1185">Reference proteome</keyword>
<keyword evidence="3" id="KW-0503">Monooxygenase</keyword>
<evidence type="ECO:0000256" key="1">
    <source>
        <dbReference type="ARBA" id="ARBA00023002"/>
    </source>
</evidence>
<accession>A0A1M5GA70</accession>
<dbReference type="Gene3D" id="3.20.20.30">
    <property type="entry name" value="Luciferase-like domain"/>
    <property type="match status" value="1"/>
</dbReference>
<dbReference type="SUPFAM" id="SSF51679">
    <property type="entry name" value="Bacterial luciferase-like"/>
    <property type="match status" value="1"/>
</dbReference>
<gene>
    <name evidence="3" type="ORF">SAMN05443575_1109</name>
</gene>
<evidence type="ECO:0000313" key="3">
    <source>
        <dbReference type="EMBL" id="SHG00633.1"/>
    </source>
</evidence>
<dbReference type="RefSeq" id="WP_073387327.1">
    <property type="nucleotide sequence ID" value="NZ_FQVU01000002.1"/>
</dbReference>
<sequence length="265" mass="27596">MTTLGVIFPPSRPPEELREVAVAADDAGVEQLWLWEDCFFESGVAAAAAALGWTQRIAVGIGLMPVPLRNVALTAMEIATIERLFPGRFVPGIGHGVLDWMGQVGARAASPMTLLREYGTALRALLHGETVSTDGRYVQLEDVALDWPPSPAPPLLVGAVGPKTLELATEVGDGVILTGATTPQALRDAAEPLAAGQARSGRAAADVVVFVTVTDRAPAAEIAARVGDYAAAGATHVALHAVGDDSYPLPEFAALVGREVRPAVR</sequence>
<dbReference type="PANTHER" id="PTHR43244">
    <property type="match status" value="1"/>
</dbReference>
<protein>
    <submittedName>
        <fullName evidence="3">Luciferase-like monooxygenase</fullName>
    </submittedName>
</protein>
<dbReference type="OrthoDB" id="675245at2"/>
<keyword evidence="1" id="KW-0560">Oxidoreductase</keyword>
<organism evidence="3 4">
    <name type="scientific">Jatrophihabitans endophyticus</name>
    <dbReference type="NCBI Taxonomy" id="1206085"/>
    <lineage>
        <taxon>Bacteria</taxon>
        <taxon>Bacillati</taxon>
        <taxon>Actinomycetota</taxon>
        <taxon>Actinomycetes</taxon>
        <taxon>Jatrophihabitantales</taxon>
        <taxon>Jatrophihabitantaceae</taxon>
        <taxon>Jatrophihabitans</taxon>
    </lineage>
</organism>
<feature type="domain" description="Luciferase-like" evidence="2">
    <location>
        <begin position="13"/>
        <end position="232"/>
    </location>
</feature>
<evidence type="ECO:0000259" key="2">
    <source>
        <dbReference type="Pfam" id="PF00296"/>
    </source>
</evidence>
<dbReference type="CDD" id="cd01097">
    <property type="entry name" value="Tetrahydromethanopterin_reductase"/>
    <property type="match status" value="1"/>
</dbReference>
<proteinExistence type="predicted"/>